<feature type="compositionally biased region" description="Low complexity" evidence="1">
    <location>
        <begin position="268"/>
        <end position="277"/>
    </location>
</feature>
<feature type="compositionally biased region" description="Low complexity" evidence="1">
    <location>
        <begin position="19"/>
        <end position="40"/>
    </location>
</feature>
<feature type="region of interest" description="Disordered" evidence="1">
    <location>
        <begin position="1"/>
        <end position="51"/>
    </location>
</feature>
<sequence>MPDTGAHPGVRSLLARFENNNNNSQNTTSPPSRGRSPVGSEHSGSRPLSKVRASFIAVDGATQSGAVAGLRSASSRSDSPAAPPSRVRSFNSDDLNAPLKSPLSSPISNGLDNEQTSSEARSGDMVETVITQVTSPEKGGKPQAKEAATPHKESDPTLTVSAAPSPKKTQAITKRPSTIQVDKVTPNQSASKSTSTTLKSAAHPRTPTSPAKPDHAKASKPARSPRPPATRDSPKVPTTKPSRSSLNTTAKTATRPVRSSMPAREATKSTATSAARTNKPEPRPPTKPARLPASATTSTLSSAARGGAAGTTTASLSRKPSSLKNATSGTYRTTTTSSVRKQTSQPSLQRQSAHERPHSRVSNTSSKAVDEGFLARMMRPTASSASKAHEKVEVKSPPRSSRVTRAPARPVASKTEAHKSRPTKEKSVARKPQEKPQPVSNEKEEPQAKAVDPKEDTAHVDVIEPHSKVADEPVHAVIDSSVVTVEKERATEKQLADLPVEPSVASENAPVEPSVELEHPIQAAKVPEEQTLAIPPTQEPTISADEAVDSQSVEPSELSRIEETKEQTGVESPAATAEVKPTENVTETEVKADDVDVDVGKLSLN</sequence>
<evidence type="ECO:0000256" key="1">
    <source>
        <dbReference type="SAM" id="MobiDB-lite"/>
    </source>
</evidence>
<feature type="compositionally biased region" description="Basic and acidic residues" evidence="1">
    <location>
        <begin position="557"/>
        <end position="568"/>
    </location>
</feature>
<feature type="compositionally biased region" description="Polar residues" evidence="1">
    <location>
        <begin position="102"/>
        <end position="120"/>
    </location>
</feature>
<feature type="compositionally biased region" description="Polar residues" evidence="1">
    <location>
        <begin position="156"/>
        <end position="188"/>
    </location>
</feature>
<evidence type="ECO:0000313" key="3">
    <source>
        <dbReference type="Proteomes" id="UP000325395"/>
    </source>
</evidence>
<feature type="compositionally biased region" description="Low complexity" evidence="1">
    <location>
        <begin position="288"/>
        <end position="318"/>
    </location>
</feature>
<dbReference type="EMBL" id="ML735794">
    <property type="protein sequence ID" value="KAE8413995.1"/>
    <property type="molecule type" value="Genomic_DNA"/>
</dbReference>
<dbReference type="Proteomes" id="UP000325395">
    <property type="component" value="Unassembled WGS sequence"/>
</dbReference>
<name>A0ABQ6WA40_9EURO</name>
<feature type="compositionally biased region" description="Low complexity" evidence="1">
    <location>
        <begin position="189"/>
        <end position="201"/>
    </location>
</feature>
<feature type="region of interest" description="Disordered" evidence="1">
    <location>
        <begin position="535"/>
        <end position="605"/>
    </location>
</feature>
<feature type="compositionally biased region" description="Polar residues" evidence="1">
    <location>
        <begin position="239"/>
        <end position="252"/>
    </location>
</feature>
<organism evidence="2 3">
    <name type="scientific">Aspergillus pseudocaelatus</name>
    <dbReference type="NCBI Taxonomy" id="1825620"/>
    <lineage>
        <taxon>Eukaryota</taxon>
        <taxon>Fungi</taxon>
        <taxon>Dikarya</taxon>
        <taxon>Ascomycota</taxon>
        <taxon>Pezizomycotina</taxon>
        <taxon>Eurotiomycetes</taxon>
        <taxon>Eurotiomycetidae</taxon>
        <taxon>Eurotiales</taxon>
        <taxon>Aspergillaceae</taxon>
        <taxon>Aspergillus</taxon>
        <taxon>Aspergillus subgen. Circumdati</taxon>
    </lineage>
</organism>
<keyword evidence="3" id="KW-1185">Reference proteome</keyword>
<feature type="compositionally biased region" description="Low complexity" evidence="1">
    <location>
        <begin position="71"/>
        <end position="89"/>
    </location>
</feature>
<feature type="compositionally biased region" description="Low complexity" evidence="1">
    <location>
        <begin position="327"/>
        <end position="338"/>
    </location>
</feature>
<accession>A0ABQ6WA40</accession>
<feature type="region of interest" description="Disordered" evidence="1">
    <location>
        <begin position="65"/>
        <end position="457"/>
    </location>
</feature>
<protein>
    <recommendedName>
        <fullName evidence="4">Mucin-7</fullName>
    </recommendedName>
</protein>
<feature type="region of interest" description="Disordered" evidence="1">
    <location>
        <begin position="492"/>
        <end position="515"/>
    </location>
</feature>
<feature type="compositionally biased region" description="Basic and acidic residues" evidence="1">
    <location>
        <begin position="441"/>
        <end position="457"/>
    </location>
</feature>
<proteinExistence type="predicted"/>
<feature type="compositionally biased region" description="Basic and acidic residues" evidence="1">
    <location>
        <begin position="415"/>
        <end position="434"/>
    </location>
</feature>
<feature type="compositionally biased region" description="Basic and acidic residues" evidence="1">
    <location>
        <begin position="138"/>
        <end position="155"/>
    </location>
</feature>
<evidence type="ECO:0008006" key="4">
    <source>
        <dbReference type="Google" id="ProtNLM"/>
    </source>
</evidence>
<gene>
    <name evidence="2" type="ORF">BDV36DRAFT_266611</name>
</gene>
<feature type="compositionally biased region" description="Polar residues" evidence="1">
    <location>
        <begin position="339"/>
        <end position="351"/>
    </location>
</feature>
<reference evidence="2 3" key="1">
    <citation type="submission" date="2019-04" db="EMBL/GenBank/DDBJ databases">
        <authorList>
            <consortium name="DOE Joint Genome Institute"/>
            <person name="Mondo S."/>
            <person name="Kjaerbolling I."/>
            <person name="Vesth T."/>
            <person name="Frisvad J.C."/>
            <person name="Nybo J.L."/>
            <person name="Theobald S."/>
            <person name="Kildgaard S."/>
            <person name="Isbrandt T."/>
            <person name="Kuo A."/>
            <person name="Sato A."/>
            <person name="Lyhne E.K."/>
            <person name="Kogle M.E."/>
            <person name="Wiebenga A."/>
            <person name="Kun R.S."/>
            <person name="Lubbers R.J."/>
            <person name="Makela M.R."/>
            <person name="Barry K."/>
            <person name="Chovatia M."/>
            <person name="Clum A."/>
            <person name="Daum C."/>
            <person name="Haridas S."/>
            <person name="He G."/>
            <person name="LaButti K."/>
            <person name="Lipzen A."/>
            <person name="Riley R."/>
            <person name="Salamov A."/>
            <person name="Simmons B.A."/>
            <person name="Magnuson J.K."/>
            <person name="Henrissat B."/>
            <person name="Mortensen U.H."/>
            <person name="Larsen T.O."/>
            <person name="Devries R.P."/>
            <person name="Grigoriev I.V."/>
            <person name="Machida M."/>
            <person name="Baker S.E."/>
            <person name="Andersen M.R."/>
            <person name="Cantor M.N."/>
            <person name="Hua S.X."/>
        </authorList>
    </citation>
    <scope>NUCLEOTIDE SEQUENCE [LARGE SCALE GENOMIC DNA]</scope>
    <source>
        <strain evidence="2 3">CBS 117616</strain>
    </source>
</reference>
<feature type="compositionally biased region" description="Basic and acidic residues" evidence="1">
    <location>
        <begin position="387"/>
        <end position="396"/>
    </location>
</feature>
<evidence type="ECO:0000313" key="2">
    <source>
        <dbReference type="EMBL" id="KAE8413995.1"/>
    </source>
</evidence>